<protein>
    <submittedName>
        <fullName evidence="3">Uncharacterized protein LOC107496253</fullName>
    </submittedName>
</protein>
<dbReference type="Proteomes" id="UP000515211">
    <property type="component" value="Chromosome 7"/>
</dbReference>
<dbReference type="InterPro" id="IPR023674">
    <property type="entry name" value="Ribosomal_uL1-like"/>
</dbReference>
<feature type="compositionally biased region" description="Basic residues" evidence="1">
    <location>
        <begin position="395"/>
        <end position="404"/>
    </location>
</feature>
<dbReference type="InterPro" id="IPR028364">
    <property type="entry name" value="Ribosomal_uL1/biogenesis"/>
</dbReference>
<feature type="compositionally biased region" description="Basic and acidic residues" evidence="1">
    <location>
        <begin position="258"/>
        <end position="268"/>
    </location>
</feature>
<reference evidence="3" key="2">
    <citation type="submission" date="2025-08" db="UniProtKB">
        <authorList>
            <consortium name="RefSeq"/>
        </authorList>
    </citation>
    <scope>IDENTIFICATION</scope>
    <source>
        <tissue evidence="3">Whole plant</tissue>
    </source>
</reference>
<dbReference type="FunFam" id="3.40.50.790:FF:000012">
    <property type="entry name" value="Ribosomal protein L1p/L10e family"/>
    <property type="match status" value="1"/>
</dbReference>
<evidence type="ECO:0000313" key="3">
    <source>
        <dbReference type="RefSeq" id="XP_015972956.1"/>
    </source>
</evidence>
<dbReference type="PANTHER" id="PTHR23105">
    <property type="entry name" value="RIBOSOMAL PROTEIN L7AE FAMILY MEMBER"/>
    <property type="match status" value="1"/>
</dbReference>
<feature type="compositionally biased region" description="Basic residues" evidence="1">
    <location>
        <begin position="281"/>
        <end position="291"/>
    </location>
</feature>
<feature type="compositionally biased region" description="Acidic residues" evidence="1">
    <location>
        <begin position="301"/>
        <end position="326"/>
    </location>
</feature>
<feature type="region of interest" description="Disordered" evidence="1">
    <location>
        <begin position="258"/>
        <end position="426"/>
    </location>
</feature>
<feature type="compositionally biased region" description="Basic and acidic residues" evidence="1">
    <location>
        <begin position="351"/>
        <end position="377"/>
    </location>
</feature>
<gene>
    <name evidence="3" type="primary">LOC107496253</name>
</gene>
<dbReference type="CDD" id="cd00403">
    <property type="entry name" value="Ribosomal_L1"/>
    <property type="match status" value="1"/>
</dbReference>
<dbReference type="InterPro" id="IPR016095">
    <property type="entry name" value="Ribosomal_uL1_3-a/b-sand"/>
</dbReference>
<dbReference type="Gene3D" id="3.40.50.790">
    <property type="match status" value="1"/>
</dbReference>
<reference evidence="2" key="1">
    <citation type="journal article" date="2016" name="Nat. Genet.">
        <title>The genome sequences of Arachis duranensis and Arachis ipaensis, the diploid ancestors of cultivated peanut.</title>
        <authorList>
            <person name="Bertioli D.J."/>
            <person name="Cannon S.B."/>
            <person name="Froenicke L."/>
            <person name="Huang G."/>
            <person name="Farmer A.D."/>
            <person name="Cannon E.K."/>
            <person name="Liu X."/>
            <person name="Gao D."/>
            <person name="Clevenger J."/>
            <person name="Dash S."/>
            <person name="Ren L."/>
            <person name="Moretzsohn M.C."/>
            <person name="Shirasawa K."/>
            <person name="Huang W."/>
            <person name="Vidigal B."/>
            <person name="Abernathy B."/>
            <person name="Chu Y."/>
            <person name="Niederhuth C.E."/>
            <person name="Umale P."/>
            <person name="Araujo A.C."/>
            <person name="Kozik A."/>
            <person name="Kim K.D."/>
            <person name="Burow M.D."/>
            <person name="Varshney R.K."/>
            <person name="Wang X."/>
            <person name="Zhang X."/>
            <person name="Barkley N."/>
            <person name="Guimaraes P.M."/>
            <person name="Isobe S."/>
            <person name="Guo B."/>
            <person name="Liao B."/>
            <person name="Stalker H.T."/>
            <person name="Schmitz R.J."/>
            <person name="Scheffler B.E."/>
            <person name="Leal-Bertioli S.C."/>
            <person name="Xun X."/>
            <person name="Jackson S.A."/>
            <person name="Michelmore R."/>
            <person name="Ozias-Akins P."/>
        </authorList>
    </citation>
    <scope>NUCLEOTIDE SEQUENCE [LARGE SCALE GENOMIC DNA]</scope>
    <source>
        <strain evidence="2">cv. V14167</strain>
    </source>
</reference>
<evidence type="ECO:0000256" key="1">
    <source>
        <dbReference type="SAM" id="MobiDB-lite"/>
    </source>
</evidence>
<dbReference type="GO" id="GO:0003723">
    <property type="term" value="F:RNA binding"/>
    <property type="evidence" value="ECO:0007669"/>
    <property type="project" value="InterPro"/>
</dbReference>
<dbReference type="OrthoDB" id="10251727at2759"/>
<accession>A0A6P4DVN1</accession>
<dbReference type="InterPro" id="IPR050257">
    <property type="entry name" value="eL8/uL1-like"/>
</dbReference>
<organism evidence="2 3">
    <name type="scientific">Arachis duranensis</name>
    <name type="common">Wild peanut</name>
    <dbReference type="NCBI Taxonomy" id="130453"/>
    <lineage>
        <taxon>Eukaryota</taxon>
        <taxon>Viridiplantae</taxon>
        <taxon>Streptophyta</taxon>
        <taxon>Embryophyta</taxon>
        <taxon>Tracheophyta</taxon>
        <taxon>Spermatophyta</taxon>
        <taxon>Magnoliopsida</taxon>
        <taxon>eudicotyledons</taxon>
        <taxon>Gunneridae</taxon>
        <taxon>Pentapetalae</taxon>
        <taxon>rosids</taxon>
        <taxon>fabids</taxon>
        <taxon>Fabales</taxon>
        <taxon>Fabaceae</taxon>
        <taxon>Papilionoideae</taxon>
        <taxon>50 kb inversion clade</taxon>
        <taxon>dalbergioids sensu lato</taxon>
        <taxon>Dalbergieae</taxon>
        <taxon>Pterocarpus clade</taxon>
        <taxon>Arachis</taxon>
    </lineage>
</organism>
<dbReference type="AlphaFoldDB" id="A0A6P4DVN1"/>
<dbReference type="SUPFAM" id="SSF56808">
    <property type="entry name" value="Ribosomal protein L1"/>
    <property type="match status" value="1"/>
</dbReference>
<dbReference type="GeneID" id="107496253"/>
<name>A0A6P4DVN1_ARADU</name>
<dbReference type="RefSeq" id="XP_015972956.1">
    <property type="nucleotide sequence ID" value="XM_016117470.3"/>
</dbReference>
<keyword evidence="2" id="KW-1185">Reference proteome</keyword>
<dbReference type="Pfam" id="PF00687">
    <property type="entry name" value="Ribosomal_L1"/>
    <property type="match status" value="1"/>
</dbReference>
<sequence>MVSAASPRIPTETVKNAVEALLKWRDSNSESHKPKLFDADEEFVYLVVTLKTIPHKSRVNPYKVPLPHSLLSPFNETCLIIDDRSKSKPTKQEAQKKIKADNVAVSKVLRLSKLTSDYRPFEAKRKLCDSYDLFFADKRVVPLMPRLLGKKFFKKKKVPVQVDLTKKNWKEQVDKACSSALLFLGTGTCCVVKVAKVSMESEQIVENMMAAIEGVVEVVPKKWANVRSLHVKLYESLALPVFQAVPEVKLRIEGSKVEEAEKEKQTMKEEEEGEDNSGAKAVKKKKKKKGRIHEVRYMDSEVGEDNVEDAAGSEDDGGGVVMEEDLKDAGKGSGEFANKKRKKGALSELSSVKELKKSVKRSGKQDKSAKVMKENSIKKSQNSELSVEDGDSGKKGKNIKKKLSQLKSEEADLKKKVRAKKSKKAA</sequence>
<proteinExistence type="predicted"/>
<dbReference type="KEGG" id="adu:107496253"/>
<evidence type="ECO:0000313" key="2">
    <source>
        <dbReference type="Proteomes" id="UP000515211"/>
    </source>
</evidence>
<feature type="compositionally biased region" description="Basic residues" evidence="1">
    <location>
        <begin position="415"/>
        <end position="426"/>
    </location>
</feature>